<evidence type="ECO:0000259" key="2">
    <source>
        <dbReference type="Pfam" id="PF03432"/>
    </source>
</evidence>
<dbReference type="Pfam" id="PF03432">
    <property type="entry name" value="Relaxase"/>
    <property type="match status" value="1"/>
</dbReference>
<feature type="compositionally biased region" description="Polar residues" evidence="1">
    <location>
        <begin position="281"/>
        <end position="292"/>
    </location>
</feature>
<feature type="compositionally biased region" description="Basic and acidic residues" evidence="1">
    <location>
        <begin position="344"/>
        <end position="355"/>
    </location>
</feature>
<evidence type="ECO:0000313" key="3">
    <source>
        <dbReference type="EMBL" id="HIZ25228.1"/>
    </source>
</evidence>
<feature type="compositionally biased region" description="Polar residues" evidence="1">
    <location>
        <begin position="331"/>
        <end position="343"/>
    </location>
</feature>
<evidence type="ECO:0000313" key="4">
    <source>
        <dbReference type="Proteomes" id="UP000824044"/>
    </source>
</evidence>
<dbReference type="InterPro" id="IPR005094">
    <property type="entry name" value="Endonuclease_MobA/VirD2"/>
</dbReference>
<feature type="region of interest" description="Disordered" evidence="1">
    <location>
        <begin position="264"/>
        <end position="296"/>
    </location>
</feature>
<dbReference type="EMBL" id="DXBS01000132">
    <property type="protein sequence ID" value="HIZ25228.1"/>
    <property type="molecule type" value="Genomic_DNA"/>
</dbReference>
<name>A0A9D2IVQ1_9FIRM</name>
<feature type="region of interest" description="Disordered" evidence="1">
    <location>
        <begin position="312"/>
        <end position="366"/>
    </location>
</feature>
<dbReference type="Proteomes" id="UP000824044">
    <property type="component" value="Unassembled WGS sequence"/>
</dbReference>
<organism evidence="3 4">
    <name type="scientific">Candidatus Gallimonas intestinigallinarum</name>
    <dbReference type="NCBI Taxonomy" id="2838604"/>
    <lineage>
        <taxon>Bacteria</taxon>
        <taxon>Bacillati</taxon>
        <taxon>Bacillota</taxon>
        <taxon>Clostridia</taxon>
        <taxon>Candidatus Gallimonas</taxon>
    </lineage>
</organism>
<feature type="domain" description="MobA/VirD2-like nuclease" evidence="2">
    <location>
        <begin position="36"/>
        <end position="165"/>
    </location>
</feature>
<protein>
    <submittedName>
        <fullName evidence="3">Relaxase/mobilization nuclease domain-containing protein</fullName>
    </submittedName>
</protein>
<accession>A0A9D2IVQ1</accession>
<gene>
    <name evidence="3" type="ORF">H9812_07185</name>
</gene>
<dbReference type="AlphaFoldDB" id="A0A9D2IVQ1"/>
<reference evidence="3" key="2">
    <citation type="submission" date="2021-04" db="EMBL/GenBank/DDBJ databases">
        <authorList>
            <person name="Gilroy R."/>
        </authorList>
    </citation>
    <scope>NUCLEOTIDE SEQUENCE</scope>
    <source>
        <strain evidence="3">CHK33-5263</strain>
    </source>
</reference>
<evidence type="ECO:0000256" key="1">
    <source>
        <dbReference type="SAM" id="MobiDB-lite"/>
    </source>
</evidence>
<comment type="caution">
    <text evidence="3">The sequence shown here is derived from an EMBL/GenBank/DDBJ whole genome shotgun (WGS) entry which is preliminary data.</text>
</comment>
<reference evidence="3" key="1">
    <citation type="journal article" date="2021" name="PeerJ">
        <title>Extensive microbial diversity within the chicken gut microbiome revealed by metagenomics and culture.</title>
        <authorList>
            <person name="Gilroy R."/>
            <person name="Ravi A."/>
            <person name="Getino M."/>
            <person name="Pursley I."/>
            <person name="Horton D.L."/>
            <person name="Alikhan N.F."/>
            <person name="Baker D."/>
            <person name="Gharbi K."/>
            <person name="Hall N."/>
            <person name="Watson M."/>
            <person name="Adriaenssens E.M."/>
            <person name="Foster-Nyarko E."/>
            <person name="Jarju S."/>
            <person name="Secka A."/>
            <person name="Antonio M."/>
            <person name="Oren A."/>
            <person name="Chaudhuri R.R."/>
            <person name="La Ragione R."/>
            <person name="Hildebrand F."/>
            <person name="Pallen M.J."/>
        </authorList>
    </citation>
    <scope>NUCLEOTIDE SEQUENCE</scope>
    <source>
        <strain evidence="3">CHK33-5263</strain>
    </source>
</reference>
<sequence length="366" mass="41582">SVRERIAHCSPLSEGTEMPLLKGTAGKAMPDMAIGYITRKDKAKYIDVQNLFIDEDYSAQFKETAARFGRYTEYNERKYYHFKLSPDRADHADPFMVQEYAKAYAEKAFPDCECVIATHTDTKTVHAHIVVNAVHPLTGRKLRFTESKYTKLKDMANEIGRKFRLSALDFRKNAQNKRTAEETHIILKGGTSWKEDLREVIEEGKRTATSECEFIAHLAKYGVSVTRSKTEYSYLHPEKKKAIRGLKLGQNYTKSEVLNVIEKHGNRTNGNTAYDVAGNERTGQTTYQNRFAQRSVGDIEREMQQIDRDAEQAHRGNAGGYGGDGVRSDNNRGQSGTGNQNGNRENRETQREHRNTSQKGGFDFCK</sequence>
<feature type="non-terminal residue" evidence="3">
    <location>
        <position position="1"/>
    </location>
</feature>
<proteinExistence type="predicted"/>